<proteinExistence type="predicted"/>
<dbReference type="EMBL" id="BMVC01000001">
    <property type="protein sequence ID" value="GHC80605.1"/>
    <property type="molecule type" value="Genomic_DNA"/>
</dbReference>
<evidence type="ECO:0000313" key="3">
    <source>
        <dbReference type="Proteomes" id="UP000638353"/>
    </source>
</evidence>
<dbReference type="AlphaFoldDB" id="A0A918WT99"/>
<gene>
    <name evidence="2" type="ORF">GCM10010334_07770</name>
</gene>
<evidence type="ECO:0000313" key="2">
    <source>
        <dbReference type="EMBL" id="GHC80605.1"/>
    </source>
</evidence>
<protein>
    <recommendedName>
        <fullName evidence="1">Knr4/Smi1-like domain-containing protein</fullName>
    </recommendedName>
</protein>
<dbReference type="SMART" id="SM00860">
    <property type="entry name" value="SMI1_KNR4"/>
    <property type="match status" value="1"/>
</dbReference>
<dbReference type="InterPro" id="IPR018958">
    <property type="entry name" value="Knr4/Smi1-like_dom"/>
</dbReference>
<sequence length="229" mass="24930">MGSADPPNTTSVIAVSTGEAPGWWPDLFSTAPEGGGHGPESPYFCQHAAVTDIRDQRPAEATLDFLRTAFPSEWREPPLGQEAVADWEQENRVVLPEPYRTFIAEISNGSGLGPAGDGGLQPLGWLPDTWPDLGPRQPGEPFPLGAAWPWEDDESVGPEDPRIDAAFNNGSIVLGSEDGQSFWLLLTTGPRRGEVWMIADVGAVPAPGDQAWGFEEWVQRWRTGNGWWD</sequence>
<evidence type="ECO:0000259" key="1">
    <source>
        <dbReference type="SMART" id="SM00860"/>
    </source>
</evidence>
<comment type="caution">
    <text evidence="2">The sequence shown here is derived from an EMBL/GenBank/DDBJ whole genome shotgun (WGS) entry which is preliminary data.</text>
</comment>
<dbReference type="Pfam" id="PF09346">
    <property type="entry name" value="SMI1_KNR4"/>
    <property type="match status" value="1"/>
</dbReference>
<reference evidence="2" key="2">
    <citation type="submission" date="2020-09" db="EMBL/GenBank/DDBJ databases">
        <authorList>
            <person name="Sun Q."/>
            <person name="Ohkuma M."/>
        </authorList>
    </citation>
    <scope>NUCLEOTIDE SEQUENCE</scope>
    <source>
        <strain evidence="2">JCM 4637</strain>
    </source>
</reference>
<dbReference type="SUPFAM" id="SSF160631">
    <property type="entry name" value="SMI1/KNR4-like"/>
    <property type="match status" value="1"/>
</dbReference>
<organism evidence="2 3">
    <name type="scientific">Streptomyces finlayi</name>
    <dbReference type="NCBI Taxonomy" id="67296"/>
    <lineage>
        <taxon>Bacteria</taxon>
        <taxon>Bacillati</taxon>
        <taxon>Actinomycetota</taxon>
        <taxon>Actinomycetes</taxon>
        <taxon>Kitasatosporales</taxon>
        <taxon>Streptomycetaceae</taxon>
        <taxon>Streptomyces</taxon>
    </lineage>
</organism>
<dbReference type="Proteomes" id="UP000638353">
    <property type="component" value="Unassembled WGS sequence"/>
</dbReference>
<reference evidence="2" key="1">
    <citation type="journal article" date="2014" name="Int. J. Syst. Evol. Microbiol.">
        <title>Complete genome sequence of Corynebacterium casei LMG S-19264T (=DSM 44701T), isolated from a smear-ripened cheese.</title>
        <authorList>
            <consortium name="US DOE Joint Genome Institute (JGI-PGF)"/>
            <person name="Walter F."/>
            <person name="Albersmeier A."/>
            <person name="Kalinowski J."/>
            <person name="Ruckert C."/>
        </authorList>
    </citation>
    <scope>NUCLEOTIDE SEQUENCE</scope>
    <source>
        <strain evidence="2">JCM 4637</strain>
    </source>
</reference>
<dbReference type="InterPro" id="IPR037883">
    <property type="entry name" value="Knr4/Smi1-like_sf"/>
</dbReference>
<accession>A0A918WT99</accession>
<feature type="domain" description="Knr4/Smi1-like" evidence="1">
    <location>
        <begin position="78"/>
        <end position="220"/>
    </location>
</feature>
<name>A0A918WT99_9ACTN</name>